<feature type="region of interest" description="Disordered" evidence="1">
    <location>
        <begin position="1"/>
        <end position="24"/>
    </location>
</feature>
<organism evidence="2 3">
    <name type="scientific">Apiospora rasikravindrae</name>
    <dbReference type="NCBI Taxonomy" id="990691"/>
    <lineage>
        <taxon>Eukaryota</taxon>
        <taxon>Fungi</taxon>
        <taxon>Dikarya</taxon>
        <taxon>Ascomycota</taxon>
        <taxon>Pezizomycotina</taxon>
        <taxon>Sordariomycetes</taxon>
        <taxon>Xylariomycetidae</taxon>
        <taxon>Amphisphaeriales</taxon>
        <taxon>Apiosporaceae</taxon>
        <taxon>Apiospora</taxon>
    </lineage>
</organism>
<proteinExistence type="predicted"/>
<comment type="caution">
    <text evidence="2">The sequence shown here is derived from an EMBL/GenBank/DDBJ whole genome shotgun (WGS) entry which is preliminary data.</text>
</comment>
<evidence type="ECO:0000256" key="1">
    <source>
        <dbReference type="SAM" id="MobiDB-lite"/>
    </source>
</evidence>
<feature type="compositionally biased region" description="Acidic residues" evidence="1">
    <location>
        <begin position="8"/>
        <end position="17"/>
    </location>
</feature>
<keyword evidence="3" id="KW-1185">Reference proteome</keyword>
<dbReference type="EMBL" id="JAQQWK010000011">
    <property type="protein sequence ID" value="KAK8023681.1"/>
    <property type="molecule type" value="Genomic_DNA"/>
</dbReference>
<dbReference type="Proteomes" id="UP001444661">
    <property type="component" value="Unassembled WGS sequence"/>
</dbReference>
<protein>
    <submittedName>
        <fullName evidence="2">Uncharacterized protein</fullName>
    </submittedName>
</protein>
<evidence type="ECO:0000313" key="3">
    <source>
        <dbReference type="Proteomes" id="UP001444661"/>
    </source>
</evidence>
<reference evidence="2 3" key="1">
    <citation type="submission" date="2023-01" db="EMBL/GenBank/DDBJ databases">
        <title>Analysis of 21 Apiospora genomes using comparative genomics revels a genus with tremendous synthesis potential of carbohydrate active enzymes and secondary metabolites.</title>
        <authorList>
            <person name="Sorensen T."/>
        </authorList>
    </citation>
    <scope>NUCLEOTIDE SEQUENCE [LARGE SCALE GENOMIC DNA]</scope>
    <source>
        <strain evidence="2 3">CBS 33761</strain>
    </source>
</reference>
<accession>A0ABR1S0H4</accession>
<sequence>MINLLRAEDDDDDDDQQDFLKQDIHRNDNPVATLNQTHRLLLEIRTSSRIENRTFLPVAMPNVTSPIDESQFDAGCGHDSSRNSFNPFKRLQELHRLPKIVTEAGTPDSQRSTERFPAYVGSGVHVRIREPLPYWKEIPRA</sequence>
<evidence type="ECO:0000313" key="2">
    <source>
        <dbReference type="EMBL" id="KAK8023681.1"/>
    </source>
</evidence>
<name>A0ABR1S0H4_9PEZI</name>
<gene>
    <name evidence="2" type="ORF">PG993_011747</name>
</gene>